<reference evidence="1 2" key="1">
    <citation type="submission" date="2019-03" db="EMBL/GenBank/DDBJ databases">
        <title>Genomic Encyclopedia of Type Strains, Phase IV (KMG-IV): sequencing the most valuable type-strain genomes for metagenomic binning, comparative biology and taxonomic classification.</title>
        <authorList>
            <person name="Goeker M."/>
        </authorList>
    </citation>
    <scope>NUCLEOTIDE SEQUENCE [LARGE SCALE GENOMIC DNA]</scope>
    <source>
        <strain evidence="1 2">DSM 15534</strain>
    </source>
</reference>
<accession>A0A4R1G2P2</accession>
<organism evidence="1 2">
    <name type="scientific">Volucribacter psittacicida</name>
    <dbReference type="NCBI Taxonomy" id="203482"/>
    <lineage>
        <taxon>Bacteria</taxon>
        <taxon>Pseudomonadati</taxon>
        <taxon>Pseudomonadota</taxon>
        <taxon>Gammaproteobacteria</taxon>
        <taxon>Pasteurellales</taxon>
        <taxon>Pasteurellaceae</taxon>
        <taxon>Volucribacter</taxon>
    </lineage>
</organism>
<dbReference type="Proteomes" id="UP000294702">
    <property type="component" value="Unassembled WGS sequence"/>
</dbReference>
<evidence type="ECO:0000313" key="1">
    <source>
        <dbReference type="EMBL" id="TCJ97961.1"/>
    </source>
</evidence>
<proteinExistence type="predicted"/>
<protein>
    <submittedName>
        <fullName evidence="1">Uncharacterized protein</fullName>
    </submittedName>
</protein>
<name>A0A4R1G2P2_9PAST</name>
<comment type="caution">
    <text evidence="1">The sequence shown here is derived from an EMBL/GenBank/DDBJ whole genome shotgun (WGS) entry which is preliminary data.</text>
</comment>
<dbReference type="AlphaFoldDB" id="A0A4R1G2P2"/>
<evidence type="ECO:0000313" key="2">
    <source>
        <dbReference type="Proteomes" id="UP000294702"/>
    </source>
</evidence>
<sequence>MSLVENNKLFQDLVAIRDDIDKSIEFINDTLKNEQQKDLLNYQLYSIRNKVEREIAKLFNI</sequence>
<dbReference type="EMBL" id="SMFT01000003">
    <property type="protein sequence ID" value="TCJ97961.1"/>
    <property type="molecule type" value="Genomic_DNA"/>
</dbReference>
<gene>
    <name evidence="1" type="ORF">EV694_1558</name>
</gene>
<keyword evidence="2" id="KW-1185">Reference proteome</keyword>